<dbReference type="AlphaFoldDB" id="A0A7T5EMI9"/>
<evidence type="ECO:0000259" key="2">
    <source>
        <dbReference type="Pfam" id="PF16244"/>
    </source>
</evidence>
<keyword evidence="6" id="KW-1185">Reference proteome</keyword>
<dbReference type="InterPro" id="IPR032599">
    <property type="entry name" value="YcdB/YcdC_rep_domain"/>
</dbReference>
<evidence type="ECO:0000256" key="1">
    <source>
        <dbReference type="SAM" id="SignalP"/>
    </source>
</evidence>
<dbReference type="Proteomes" id="UP000677234">
    <property type="component" value="Chromosome"/>
</dbReference>
<keyword evidence="1" id="KW-0732">Signal</keyword>
<evidence type="ECO:0000313" key="4">
    <source>
        <dbReference type="EMBL" id="QUO42410.1"/>
    </source>
</evidence>
<sequence length="568" mass="63429">MKSKAHLRSKMAGLSAAAWLTVAAVPTGVCLAGGTKAVHAAEEVGLSREEAVKKAAELANIPETLVLQGADVIQDSDGQVWHLRWESGQIGKEGWSSLSVEIDAKTGSLLDYQFRRKTKQESSEKSAVDDQTALDKVYAFLDKAVSAEERKKLSRPNEYGQHYAYVYDASRQRAYTFTRVENGIPFLENGIRIILSPEGDIRHFQRLWDDVSLPDAKGVIGEEAAAQLLASQAKPGLAIVDLFSLMSGWGFEYESFDREPYLPVFLYQQDDAQMVDAISGKLLNGRGEADAKEFVPAALGETVRKGDANHRISREEARKLADEWTKKIAGPQSDAYRPANEEERKENQDGMPVQFWIYKYELPGQNGKQGSTLQVVITDRGELFDFRWVIADMRTADGIVGSGAVQRSAPALTAEQAKERAISFVRKNFPDRLGEIYLDRLVSVENEKYTFFFGWMKEGVPVLHDRFRLTVNAATGTVEMLDGFRLDRLQIELPSAKLDPAAAHQVVQANQKLMLTYFLPEGSAKEKKNPRLVYRYVGDKGVVDAVTGKWIHLDRSSEMNQKQRATKE</sequence>
<dbReference type="Pfam" id="PF16244">
    <property type="entry name" value="DUF4901"/>
    <property type="match status" value="2"/>
</dbReference>
<feature type="domain" description="YcdB/YcdC repeated" evidence="2">
    <location>
        <begin position="49"/>
        <end position="206"/>
    </location>
</feature>
<dbReference type="EMBL" id="CP073708">
    <property type="protein sequence ID" value="QUO42410.1"/>
    <property type="molecule type" value="Genomic_DNA"/>
</dbReference>
<evidence type="ECO:0000313" key="3">
    <source>
        <dbReference type="EMBL" id="QQE75384.1"/>
    </source>
</evidence>
<organism evidence="3 5">
    <name type="scientific">Brevibacillus composti</name>
    <dbReference type="NCBI Taxonomy" id="2796470"/>
    <lineage>
        <taxon>Bacteria</taxon>
        <taxon>Bacillati</taxon>
        <taxon>Bacillota</taxon>
        <taxon>Bacilli</taxon>
        <taxon>Bacillales</taxon>
        <taxon>Paenibacillaceae</taxon>
        <taxon>Brevibacillus</taxon>
    </lineage>
</organism>
<dbReference type="EMBL" id="CP066308">
    <property type="protein sequence ID" value="QQE75384.1"/>
    <property type="molecule type" value="Genomic_DNA"/>
</dbReference>
<dbReference type="KEGG" id="bcop:JD108_05550"/>
<gene>
    <name evidence="3" type="ORF">JD108_05550</name>
    <name evidence="4" type="ORF">KDJ56_05230</name>
</gene>
<dbReference type="RefSeq" id="WP_198828913.1">
    <property type="nucleotide sequence ID" value="NZ_CP066308.1"/>
</dbReference>
<feature type="domain" description="YcdB/YcdC repeated" evidence="2">
    <location>
        <begin position="336"/>
        <end position="478"/>
    </location>
</feature>
<protein>
    <recommendedName>
        <fullName evidence="2">YcdB/YcdC repeated domain-containing protein</fullName>
    </recommendedName>
</protein>
<name>A0A7T5EMI9_9BACL</name>
<evidence type="ECO:0000313" key="5">
    <source>
        <dbReference type="Proteomes" id="UP000595847"/>
    </source>
</evidence>
<reference evidence="4" key="2">
    <citation type="submission" date="2021-04" db="EMBL/GenBank/DDBJ databases">
        <title>Brevibacillus composti FJAT-54423, complete genome.</title>
        <authorList>
            <person name="Tang R."/>
        </authorList>
    </citation>
    <scope>NUCLEOTIDE SEQUENCE</scope>
    <source>
        <strain evidence="4">FJAT-54424</strain>
    </source>
</reference>
<accession>A0A7T5EMI9</accession>
<feature type="signal peptide" evidence="1">
    <location>
        <begin position="1"/>
        <end position="24"/>
    </location>
</feature>
<evidence type="ECO:0000313" key="6">
    <source>
        <dbReference type="Proteomes" id="UP000677234"/>
    </source>
</evidence>
<proteinExistence type="predicted"/>
<dbReference type="Proteomes" id="UP000595847">
    <property type="component" value="Chromosome"/>
</dbReference>
<feature type="chain" id="PRO_5039518702" description="YcdB/YcdC repeated domain-containing protein" evidence="1">
    <location>
        <begin position="25"/>
        <end position="568"/>
    </location>
</feature>
<reference evidence="3 5" key="1">
    <citation type="submission" date="2020-12" db="EMBL/GenBank/DDBJ databases">
        <title>strain FJAT-54423T represents a novel species of the genus Brevibacillus.</title>
        <authorList>
            <person name="Tang R."/>
        </authorList>
    </citation>
    <scope>NUCLEOTIDE SEQUENCE [LARGE SCALE GENOMIC DNA]</scope>
    <source>
        <strain evidence="3 5">FJAT-54423</strain>
    </source>
</reference>